<accession>A0A1A9W585</accession>
<evidence type="ECO:0000313" key="2">
    <source>
        <dbReference type="Proteomes" id="UP000091820"/>
    </source>
</evidence>
<sequence>MASNADVARNLIVVAVKNIKLLYPAFLRYCRQVSIPYSRHRMPLLLIPALPTATPAPDY</sequence>
<evidence type="ECO:0000313" key="1">
    <source>
        <dbReference type="EnsemblMetazoa" id="GBRI006829-PA"/>
    </source>
</evidence>
<protein>
    <submittedName>
        <fullName evidence="1">Uncharacterized protein</fullName>
    </submittedName>
</protein>
<proteinExistence type="predicted"/>
<dbReference type="AlphaFoldDB" id="A0A1A9W585"/>
<dbReference type="Proteomes" id="UP000091820">
    <property type="component" value="Unassembled WGS sequence"/>
</dbReference>
<reference evidence="2" key="1">
    <citation type="submission" date="2014-03" db="EMBL/GenBank/DDBJ databases">
        <authorList>
            <person name="Aksoy S."/>
            <person name="Warren W."/>
            <person name="Wilson R.K."/>
        </authorList>
    </citation>
    <scope>NUCLEOTIDE SEQUENCE [LARGE SCALE GENOMIC DNA]</scope>
    <source>
        <strain evidence="2">IAEA</strain>
    </source>
</reference>
<name>A0A1A9W585_9MUSC</name>
<dbReference type="VEuPathDB" id="VectorBase:GBRI006829"/>
<keyword evidence="2" id="KW-1185">Reference proteome</keyword>
<organism evidence="1 2">
    <name type="scientific">Glossina brevipalpis</name>
    <dbReference type="NCBI Taxonomy" id="37001"/>
    <lineage>
        <taxon>Eukaryota</taxon>
        <taxon>Metazoa</taxon>
        <taxon>Ecdysozoa</taxon>
        <taxon>Arthropoda</taxon>
        <taxon>Hexapoda</taxon>
        <taxon>Insecta</taxon>
        <taxon>Pterygota</taxon>
        <taxon>Neoptera</taxon>
        <taxon>Endopterygota</taxon>
        <taxon>Diptera</taxon>
        <taxon>Brachycera</taxon>
        <taxon>Muscomorpha</taxon>
        <taxon>Hippoboscoidea</taxon>
        <taxon>Glossinidae</taxon>
        <taxon>Glossina</taxon>
    </lineage>
</organism>
<dbReference type="EnsemblMetazoa" id="GBRI006829-RA">
    <property type="protein sequence ID" value="GBRI006829-PA"/>
    <property type="gene ID" value="GBRI006829"/>
</dbReference>
<reference evidence="1" key="2">
    <citation type="submission" date="2020-05" db="UniProtKB">
        <authorList>
            <consortium name="EnsemblMetazoa"/>
        </authorList>
    </citation>
    <scope>IDENTIFICATION</scope>
    <source>
        <strain evidence="1">IAEA</strain>
    </source>
</reference>